<organism evidence="2">
    <name type="scientific">Actinoplanes campanulatus</name>
    <dbReference type="NCBI Taxonomy" id="113559"/>
    <lineage>
        <taxon>Bacteria</taxon>
        <taxon>Bacillati</taxon>
        <taxon>Actinomycetota</taxon>
        <taxon>Actinomycetes</taxon>
        <taxon>Micromonosporales</taxon>
        <taxon>Micromonosporaceae</taxon>
        <taxon>Actinoplanes</taxon>
    </lineage>
</organism>
<accession>A0ABQ3WGT0</accession>
<evidence type="ECO:0000313" key="2">
    <source>
        <dbReference type="EMBL" id="GID45441.1"/>
    </source>
</evidence>
<protein>
    <recommendedName>
        <fullName evidence="3">FAD binding domain-containing protein</fullName>
    </recommendedName>
</protein>
<comment type="caution">
    <text evidence="2">The sequence shown here is derived from an EMBL/GenBank/DDBJ whole genome shotgun (WGS) entry which is preliminary data.</text>
</comment>
<gene>
    <name evidence="2" type="ORF">Aca07nite_27160</name>
</gene>
<dbReference type="EMBL" id="BOMF01000053">
    <property type="protein sequence ID" value="GID45441.1"/>
    <property type="molecule type" value="Genomic_DNA"/>
</dbReference>
<sequence length="123" mass="13554">MAVEAGVIVGADGMRSAPRRQWYPGEGEPVWKRAVDLFQDWRFPGWACRLCQPRPARSWNTPWSTAGHTATPRCSAMPHTLTPDELTEIATGYKKAAGFHPDALDNRPSLTPPGRGLDGADRE</sequence>
<name>A0ABQ3WGT0_9ACTN</name>
<evidence type="ECO:0000256" key="1">
    <source>
        <dbReference type="SAM" id="MobiDB-lite"/>
    </source>
</evidence>
<reference evidence="2" key="1">
    <citation type="submission" date="2021-01" db="EMBL/GenBank/DDBJ databases">
        <title>Whole genome shotgun sequence of Actinoplanes capillaceus NBRC 16408.</title>
        <authorList>
            <person name="Komaki H."/>
            <person name="Tamura T."/>
        </authorList>
    </citation>
    <scope>NUCLEOTIDE SEQUENCE [LARGE SCALE GENOMIC DNA]</scope>
    <source>
        <strain evidence="2">NBRC 16408</strain>
    </source>
</reference>
<feature type="compositionally biased region" description="Polar residues" evidence="1">
    <location>
        <begin position="59"/>
        <end position="68"/>
    </location>
</feature>
<proteinExistence type="predicted"/>
<evidence type="ECO:0008006" key="3">
    <source>
        <dbReference type="Google" id="ProtNLM"/>
    </source>
</evidence>
<feature type="region of interest" description="Disordered" evidence="1">
    <location>
        <begin position="98"/>
        <end position="123"/>
    </location>
</feature>
<feature type="region of interest" description="Disordered" evidence="1">
    <location>
        <begin position="59"/>
        <end position="78"/>
    </location>
</feature>
<dbReference type="RefSeq" id="WP_204295942.1">
    <property type="nucleotide sequence ID" value="NZ_BAAAGQ010000029.1"/>
</dbReference>